<evidence type="ECO:0000313" key="3">
    <source>
        <dbReference type="EMBL" id="NSL56197.1"/>
    </source>
</evidence>
<reference evidence="3 4" key="1">
    <citation type="submission" date="2020-06" db="EMBL/GenBank/DDBJ databases">
        <title>Draft genome of Uliginosibacterium sp. IMCC34675.</title>
        <authorList>
            <person name="Song J."/>
        </authorList>
    </citation>
    <scope>NUCLEOTIDE SEQUENCE [LARGE SCALE GENOMIC DNA]</scope>
    <source>
        <strain evidence="3 4">IMCC34675</strain>
    </source>
</reference>
<dbReference type="InterPro" id="IPR025392">
    <property type="entry name" value="DUF4124"/>
</dbReference>
<evidence type="ECO:0000313" key="4">
    <source>
        <dbReference type="Proteomes" id="UP000778523"/>
    </source>
</evidence>
<feature type="domain" description="DUF4124" evidence="2">
    <location>
        <begin position="12"/>
        <end position="91"/>
    </location>
</feature>
<dbReference type="EMBL" id="JABCSC020000003">
    <property type="protein sequence ID" value="NSL56197.1"/>
    <property type="molecule type" value="Genomic_DNA"/>
</dbReference>
<keyword evidence="4" id="KW-1185">Reference proteome</keyword>
<comment type="caution">
    <text evidence="3">The sequence shown here is derived from an EMBL/GenBank/DDBJ whole genome shotgun (WGS) entry which is preliminary data.</text>
</comment>
<organism evidence="3 4">
    <name type="scientific">Uliginosibacterium aquaticum</name>
    <dbReference type="NCBI Taxonomy" id="2731212"/>
    <lineage>
        <taxon>Bacteria</taxon>
        <taxon>Pseudomonadati</taxon>
        <taxon>Pseudomonadota</taxon>
        <taxon>Betaproteobacteria</taxon>
        <taxon>Rhodocyclales</taxon>
        <taxon>Zoogloeaceae</taxon>
        <taxon>Uliginosibacterium</taxon>
    </lineage>
</organism>
<evidence type="ECO:0000256" key="1">
    <source>
        <dbReference type="SAM" id="SignalP"/>
    </source>
</evidence>
<proteinExistence type="predicted"/>
<name>A0ABX2IIS6_9RHOO</name>
<keyword evidence="1" id="KW-0732">Signal</keyword>
<dbReference type="Pfam" id="PF13511">
    <property type="entry name" value="DUF4124"/>
    <property type="match status" value="1"/>
</dbReference>
<accession>A0ABX2IIS6</accession>
<gene>
    <name evidence="3" type="ORF">HJ583_014245</name>
</gene>
<dbReference type="Proteomes" id="UP000778523">
    <property type="component" value="Unassembled WGS sequence"/>
</dbReference>
<protein>
    <recommendedName>
        <fullName evidence="2">DUF4124 domain-containing protein</fullName>
    </recommendedName>
</protein>
<evidence type="ECO:0000259" key="2">
    <source>
        <dbReference type="Pfam" id="PF13511"/>
    </source>
</evidence>
<sequence length="205" mass="23144">MPVRALLVLPLLLMLAAPAQAQTRTYCCNDSSGRRNCGDSLPQICYDRAYYEILGGRVIREVEAPLTPEQKARREVELRAQRAKVAKEAEARRRDQVLLDSYATVGELDRRRDRDIGNIEGEIRAARAREADLVAQNAQLEKQKPAKGAIPRTLSENIAVNASELEGIRQVIASKLREIEQLRTSFDADRKRYVELTETPVVPHR</sequence>
<dbReference type="RefSeq" id="WP_170022520.1">
    <property type="nucleotide sequence ID" value="NZ_JABCSC020000003.1"/>
</dbReference>
<feature type="chain" id="PRO_5046011322" description="DUF4124 domain-containing protein" evidence="1">
    <location>
        <begin position="22"/>
        <end position="205"/>
    </location>
</feature>
<feature type="signal peptide" evidence="1">
    <location>
        <begin position="1"/>
        <end position="21"/>
    </location>
</feature>